<evidence type="ECO:0008006" key="5">
    <source>
        <dbReference type="Google" id="ProtNLM"/>
    </source>
</evidence>
<evidence type="ECO:0000256" key="1">
    <source>
        <dbReference type="SAM" id="MobiDB-lite"/>
    </source>
</evidence>
<sequence length="85" mass="9220">MNVQLVVVVVVIVVVWLGAGAPQPPDGVARRHQPREPVTSHRGATLGPPATACRAARPTRAELARRYPLDRSRAAPTPHSVFTRR</sequence>
<dbReference type="OrthoDB" id="7397667at2759"/>
<reference evidence="3 4" key="1">
    <citation type="journal article" date="2019" name="Commun. Biol.">
        <title>The bagworm genome reveals a unique fibroin gene that provides high tensile strength.</title>
        <authorList>
            <person name="Kono N."/>
            <person name="Nakamura H."/>
            <person name="Ohtoshi R."/>
            <person name="Tomita M."/>
            <person name="Numata K."/>
            <person name="Arakawa K."/>
        </authorList>
    </citation>
    <scope>NUCLEOTIDE SEQUENCE [LARGE SCALE GENOMIC DNA]</scope>
</reference>
<feature type="chain" id="PRO_5020029788" description="Secreted protein" evidence="2">
    <location>
        <begin position="21"/>
        <end position="85"/>
    </location>
</feature>
<keyword evidence="2" id="KW-0732">Signal</keyword>
<feature type="signal peptide" evidence="2">
    <location>
        <begin position="1"/>
        <end position="20"/>
    </location>
</feature>
<dbReference type="Proteomes" id="UP000299102">
    <property type="component" value="Unassembled WGS sequence"/>
</dbReference>
<dbReference type="AlphaFoldDB" id="A0A4C1T4N6"/>
<feature type="compositionally biased region" description="Basic and acidic residues" evidence="1">
    <location>
        <begin position="59"/>
        <end position="73"/>
    </location>
</feature>
<evidence type="ECO:0000256" key="2">
    <source>
        <dbReference type="SAM" id="SignalP"/>
    </source>
</evidence>
<proteinExistence type="predicted"/>
<name>A0A4C1T4N6_EUMVA</name>
<organism evidence="3 4">
    <name type="scientific">Eumeta variegata</name>
    <name type="common">Bagworm moth</name>
    <name type="synonym">Eumeta japonica</name>
    <dbReference type="NCBI Taxonomy" id="151549"/>
    <lineage>
        <taxon>Eukaryota</taxon>
        <taxon>Metazoa</taxon>
        <taxon>Ecdysozoa</taxon>
        <taxon>Arthropoda</taxon>
        <taxon>Hexapoda</taxon>
        <taxon>Insecta</taxon>
        <taxon>Pterygota</taxon>
        <taxon>Neoptera</taxon>
        <taxon>Endopterygota</taxon>
        <taxon>Lepidoptera</taxon>
        <taxon>Glossata</taxon>
        <taxon>Ditrysia</taxon>
        <taxon>Tineoidea</taxon>
        <taxon>Psychidae</taxon>
        <taxon>Oiketicinae</taxon>
        <taxon>Eumeta</taxon>
    </lineage>
</organism>
<feature type="region of interest" description="Disordered" evidence="1">
    <location>
        <begin position="20"/>
        <end position="85"/>
    </location>
</feature>
<gene>
    <name evidence="3" type="ORF">EVAR_77205_1</name>
</gene>
<feature type="compositionally biased region" description="Low complexity" evidence="1">
    <location>
        <begin position="48"/>
        <end position="58"/>
    </location>
</feature>
<comment type="caution">
    <text evidence="3">The sequence shown here is derived from an EMBL/GenBank/DDBJ whole genome shotgun (WGS) entry which is preliminary data.</text>
</comment>
<evidence type="ECO:0000313" key="3">
    <source>
        <dbReference type="EMBL" id="GBP08530.1"/>
    </source>
</evidence>
<accession>A0A4C1T4N6</accession>
<dbReference type="EMBL" id="BGZK01000031">
    <property type="protein sequence ID" value="GBP08530.1"/>
    <property type="molecule type" value="Genomic_DNA"/>
</dbReference>
<evidence type="ECO:0000313" key="4">
    <source>
        <dbReference type="Proteomes" id="UP000299102"/>
    </source>
</evidence>
<keyword evidence="4" id="KW-1185">Reference proteome</keyword>
<protein>
    <recommendedName>
        <fullName evidence="5">Secreted protein</fullName>
    </recommendedName>
</protein>